<dbReference type="Gene3D" id="2.70.150.10">
    <property type="entry name" value="Calcium-transporting ATPase, cytoplasmic transduction domain A"/>
    <property type="match status" value="1"/>
</dbReference>
<dbReference type="InterPro" id="IPR018303">
    <property type="entry name" value="ATPase_P-typ_P_site"/>
</dbReference>
<evidence type="ECO:0000256" key="2">
    <source>
        <dbReference type="ARBA" id="ARBA00006024"/>
    </source>
</evidence>
<dbReference type="InterPro" id="IPR036163">
    <property type="entry name" value="HMA_dom_sf"/>
</dbReference>
<dbReference type="InterPro" id="IPR036412">
    <property type="entry name" value="HAD-like_sf"/>
</dbReference>
<dbReference type="InterPro" id="IPR006121">
    <property type="entry name" value="HMA_dom"/>
</dbReference>
<dbReference type="SUPFAM" id="SSF56784">
    <property type="entry name" value="HAD-like"/>
    <property type="match status" value="1"/>
</dbReference>
<comment type="similarity">
    <text evidence="2 15">Belongs to the cation transport ATPase (P-type) (TC 3.A.3) family. Type IB subfamily.</text>
</comment>
<evidence type="ECO:0000256" key="3">
    <source>
        <dbReference type="ARBA" id="ARBA00022448"/>
    </source>
</evidence>
<dbReference type="RefSeq" id="WP_343892727.1">
    <property type="nucleotide sequence ID" value="NZ_BAAAEH010000061.1"/>
</dbReference>
<dbReference type="NCBIfam" id="TIGR01511">
    <property type="entry name" value="ATPase-IB1_Cu"/>
    <property type="match status" value="1"/>
</dbReference>
<dbReference type="PANTHER" id="PTHR43520">
    <property type="entry name" value="ATP7, ISOFORM B"/>
    <property type="match status" value="1"/>
</dbReference>
<feature type="transmembrane region" description="Helical" evidence="15">
    <location>
        <begin position="127"/>
        <end position="144"/>
    </location>
</feature>
<keyword evidence="18" id="KW-1185">Reference proteome</keyword>
<evidence type="ECO:0000256" key="5">
    <source>
        <dbReference type="ARBA" id="ARBA00022553"/>
    </source>
</evidence>
<dbReference type="InterPro" id="IPR001757">
    <property type="entry name" value="P_typ_ATPase"/>
</dbReference>
<feature type="transmembrane region" description="Helical" evidence="15">
    <location>
        <begin position="189"/>
        <end position="207"/>
    </location>
</feature>
<dbReference type="InterPro" id="IPR023299">
    <property type="entry name" value="ATPase_P-typ_cyto_dom_N"/>
</dbReference>
<dbReference type="SUPFAM" id="SSF55008">
    <property type="entry name" value="HMA, heavy metal-associated domain"/>
    <property type="match status" value="1"/>
</dbReference>
<protein>
    <submittedName>
        <fullName evidence="17">Heavy metal translocating P-type ATPase</fullName>
    </submittedName>
</protein>
<dbReference type="InterPro" id="IPR017969">
    <property type="entry name" value="Heavy-metal-associated_CS"/>
</dbReference>
<dbReference type="EMBL" id="JBDIME010000020">
    <property type="protein sequence ID" value="MEN2791824.1"/>
    <property type="molecule type" value="Genomic_DNA"/>
</dbReference>
<dbReference type="InterPro" id="IPR059000">
    <property type="entry name" value="ATPase_P-type_domA"/>
</dbReference>
<dbReference type="NCBIfam" id="TIGR01525">
    <property type="entry name" value="ATPase-IB_hvy"/>
    <property type="match status" value="1"/>
</dbReference>
<evidence type="ECO:0000313" key="17">
    <source>
        <dbReference type="EMBL" id="MEN2791824.1"/>
    </source>
</evidence>
<evidence type="ECO:0000256" key="10">
    <source>
        <dbReference type="ARBA" id="ARBA00022842"/>
    </source>
</evidence>
<feature type="transmembrane region" description="Helical" evidence="15">
    <location>
        <begin position="376"/>
        <end position="402"/>
    </location>
</feature>
<evidence type="ECO:0000256" key="1">
    <source>
        <dbReference type="ARBA" id="ARBA00004651"/>
    </source>
</evidence>
<proteinExistence type="inferred from homology"/>
<evidence type="ECO:0000256" key="14">
    <source>
        <dbReference type="ARBA" id="ARBA00023136"/>
    </source>
</evidence>
<dbReference type="PROSITE" id="PS00154">
    <property type="entry name" value="ATPASE_E1_E2"/>
    <property type="match status" value="1"/>
</dbReference>
<comment type="caution">
    <text evidence="17">The sequence shown here is derived from an EMBL/GenBank/DDBJ whole genome shotgun (WGS) entry which is preliminary data.</text>
</comment>
<dbReference type="PRINTS" id="PR00119">
    <property type="entry name" value="CATATPASE"/>
</dbReference>
<dbReference type="Proteomes" id="UP001419910">
    <property type="component" value="Unassembled WGS sequence"/>
</dbReference>
<feature type="transmembrane region" description="Helical" evidence="15">
    <location>
        <begin position="666"/>
        <end position="682"/>
    </location>
</feature>
<dbReference type="Gene3D" id="3.40.50.1000">
    <property type="entry name" value="HAD superfamily/HAD-like"/>
    <property type="match status" value="1"/>
</dbReference>
<dbReference type="PROSITE" id="PS01047">
    <property type="entry name" value="HMA_1"/>
    <property type="match status" value="1"/>
</dbReference>
<evidence type="ECO:0000256" key="11">
    <source>
        <dbReference type="ARBA" id="ARBA00022967"/>
    </source>
</evidence>
<dbReference type="SUPFAM" id="SSF81653">
    <property type="entry name" value="Calcium ATPase, transduction domain A"/>
    <property type="match status" value="1"/>
</dbReference>
<dbReference type="InterPro" id="IPR023214">
    <property type="entry name" value="HAD_sf"/>
</dbReference>
<feature type="transmembrane region" description="Helical" evidence="15">
    <location>
        <begin position="165"/>
        <end position="183"/>
    </location>
</feature>
<keyword evidence="5" id="KW-0597">Phosphoprotein</keyword>
<dbReference type="InterPro" id="IPR023298">
    <property type="entry name" value="ATPase_P-typ_TM_dom_sf"/>
</dbReference>
<dbReference type="CDD" id="cd00371">
    <property type="entry name" value="HMA"/>
    <property type="match status" value="1"/>
</dbReference>
<dbReference type="PROSITE" id="PS50846">
    <property type="entry name" value="HMA_2"/>
    <property type="match status" value="1"/>
</dbReference>
<organism evidence="17 18">
    <name type="scientific">Sphingomonas oligophenolica</name>
    <dbReference type="NCBI Taxonomy" id="301154"/>
    <lineage>
        <taxon>Bacteria</taxon>
        <taxon>Pseudomonadati</taxon>
        <taxon>Pseudomonadota</taxon>
        <taxon>Alphaproteobacteria</taxon>
        <taxon>Sphingomonadales</taxon>
        <taxon>Sphingomonadaceae</taxon>
        <taxon>Sphingomonas</taxon>
    </lineage>
</organism>
<dbReference type="NCBIfam" id="TIGR01512">
    <property type="entry name" value="ATPase-IB2_Cd"/>
    <property type="match status" value="1"/>
</dbReference>
<keyword evidence="4 15" id="KW-1003">Cell membrane</keyword>
<evidence type="ECO:0000256" key="15">
    <source>
        <dbReference type="RuleBase" id="RU362081"/>
    </source>
</evidence>
<evidence type="ECO:0000256" key="7">
    <source>
        <dbReference type="ARBA" id="ARBA00022723"/>
    </source>
</evidence>
<dbReference type="InterPro" id="IPR008250">
    <property type="entry name" value="ATPase_P-typ_transduc_dom_A_sf"/>
</dbReference>
<dbReference type="Pfam" id="PF00403">
    <property type="entry name" value="HMA"/>
    <property type="match status" value="1"/>
</dbReference>
<dbReference type="Gene3D" id="3.30.70.100">
    <property type="match status" value="1"/>
</dbReference>
<keyword evidence="3" id="KW-0813">Transport</keyword>
<dbReference type="SUPFAM" id="SSF81665">
    <property type="entry name" value="Calcium ATPase, transmembrane domain M"/>
    <property type="match status" value="1"/>
</dbReference>
<evidence type="ECO:0000256" key="12">
    <source>
        <dbReference type="ARBA" id="ARBA00022989"/>
    </source>
</evidence>
<keyword evidence="13" id="KW-0406">Ion transport</keyword>
<sequence length="713" mass="73745">MNVAAGFDESTRLATSTFTVDGLRCAACIAKLESGLPQISGVVSARVNFTSKRVRIDHAANLADEDLLSAIGRLGFQAQLFVGESDAATNSESRRLMTALAVAGFAAMNVMLLSVSIWSGAGGSTRTLFHWLSAAIALPAIAYAGRPFFSNAWSALRHGRTNMDVPISIGVTLTAAMSLYETVIGGPHAYFDGAVMLLFFLLAGRFLDSAMRARAADGVAALMRRVPSDVLVRLPDGATQRRLAAELAPGMRMMVAAGERIGADGVVEAGHSSVDCSLVTGESVAVAVDIGDTVLAGTINLNGPLTIRVTAAGDATMVADIARLMENATQGKGRYVCIADRASRLYAPAVHSLAVLSLVGWLIAGTGLHQAMTVAVAVLIITCPCALGLAVPIAQVVAAGALMRAGILLKDGSALERLAAADTILLDKTGTVTLGRVEPLAGVPVDPFERGVLLSLARASRHPLSVAIAERLEREGAVSVDLIDCREESGLGVSARLGAQIVRFGRPDWVGAPAIGDGETVAAFRIGGGAPQVMTFGDAMRPDAAAAVARLQRQGFAPRLLSGDSARVVDTISDALGIAGGARMAPADKYRVIDEFAAEGRKVLMVGDGLNDGPAMKRAFVAMAPASGTDVSQLAADLVFFGDRLMPVPVAIAAARRTMRVVRQNFALAIGYNILAVPLAIAGQVTPLIAALAMSGSSLIVVANALRLRGAAK</sequence>
<evidence type="ECO:0000256" key="8">
    <source>
        <dbReference type="ARBA" id="ARBA00022741"/>
    </source>
</evidence>
<feature type="domain" description="HMA" evidence="16">
    <location>
        <begin position="14"/>
        <end position="79"/>
    </location>
</feature>
<keyword evidence="7 15" id="KW-0479">Metal-binding</keyword>
<feature type="transmembrane region" description="Helical" evidence="15">
    <location>
        <begin position="688"/>
        <end position="706"/>
    </location>
</feature>
<reference evidence="17 18" key="1">
    <citation type="submission" date="2024-05" db="EMBL/GenBank/DDBJ databases">
        <authorList>
            <person name="Liu Q."/>
            <person name="Xin Y.-H."/>
        </authorList>
    </citation>
    <scope>NUCLEOTIDE SEQUENCE [LARGE SCALE GENOMIC DNA]</scope>
    <source>
        <strain evidence="17 18">CGMCC 1.10181</strain>
    </source>
</reference>
<keyword evidence="6 15" id="KW-0812">Transmembrane</keyword>
<comment type="subcellular location">
    <subcellularLocation>
        <location evidence="1">Cell membrane</location>
        <topology evidence="1">Multi-pass membrane protein</topology>
    </subcellularLocation>
</comment>
<keyword evidence="8 15" id="KW-0547">Nucleotide-binding</keyword>
<evidence type="ECO:0000256" key="6">
    <source>
        <dbReference type="ARBA" id="ARBA00022692"/>
    </source>
</evidence>
<evidence type="ECO:0000256" key="9">
    <source>
        <dbReference type="ARBA" id="ARBA00022840"/>
    </source>
</evidence>
<dbReference type="NCBIfam" id="TIGR01494">
    <property type="entry name" value="ATPase_P-type"/>
    <property type="match status" value="2"/>
</dbReference>
<gene>
    <name evidence="17" type="ORF">ABC974_19485</name>
</gene>
<feature type="transmembrane region" description="Helical" evidence="15">
    <location>
        <begin position="99"/>
        <end position="121"/>
    </location>
</feature>
<dbReference type="Pfam" id="PF00702">
    <property type="entry name" value="Hydrolase"/>
    <property type="match status" value="1"/>
</dbReference>
<evidence type="ECO:0000256" key="4">
    <source>
        <dbReference type="ARBA" id="ARBA00022475"/>
    </source>
</evidence>
<keyword evidence="10" id="KW-0460">Magnesium</keyword>
<keyword evidence="12 15" id="KW-1133">Transmembrane helix</keyword>
<dbReference type="PANTHER" id="PTHR43520:SF5">
    <property type="entry name" value="CATION-TRANSPORTING P-TYPE ATPASE-RELATED"/>
    <property type="match status" value="1"/>
</dbReference>
<keyword evidence="9 15" id="KW-0067">ATP-binding</keyword>
<dbReference type="PRINTS" id="PR00943">
    <property type="entry name" value="CUATPASE"/>
</dbReference>
<feature type="transmembrane region" description="Helical" evidence="15">
    <location>
        <begin position="345"/>
        <end position="364"/>
    </location>
</feature>
<accession>A0ABU9Y7N2</accession>
<evidence type="ECO:0000313" key="18">
    <source>
        <dbReference type="Proteomes" id="UP001419910"/>
    </source>
</evidence>
<dbReference type="Gene3D" id="3.40.1110.10">
    <property type="entry name" value="Calcium-transporting ATPase, cytoplasmic domain N"/>
    <property type="match status" value="1"/>
</dbReference>
<keyword evidence="11" id="KW-1278">Translocase</keyword>
<evidence type="ECO:0000259" key="16">
    <source>
        <dbReference type="PROSITE" id="PS50846"/>
    </source>
</evidence>
<dbReference type="InterPro" id="IPR027256">
    <property type="entry name" value="P-typ_ATPase_IB"/>
</dbReference>
<evidence type="ECO:0000256" key="13">
    <source>
        <dbReference type="ARBA" id="ARBA00023065"/>
    </source>
</evidence>
<dbReference type="Pfam" id="PF00122">
    <property type="entry name" value="E1-E2_ATPase"/>
    <property type="match status" value="1"/>
</dbReference>
<name>A0ABU9Y7N2_9SPHN</name>
<keyword evidence="14 15" id="KW-0472">Membrane</keyword>